<dbReference type="PANTHER" id="PTHR43250:SF2">
    <property type="entry name" value="EXODEOXYRIBONUCLEASE III"/>
    <property type="match status" value="1"/>
</dbReference>
<feature type="binding site" evidence="6">
    <location>
        <position position="258"/>
    </location>
    <ligand>
        <name>Mg(2+)</name>
        <dbReference type="ChEBI" id="CHEBI:18420"/>
        <label>1</label>
    </ligand>
</feature>
<proteinExistence type="inferred from homology"/>
<feature type="binding site" evidence="6">
    <location>
        <position position="11"/>
    </location>
    <ligand>
        <name>Mg(2+)</name>
        <dbReference type="ChEBI" id="CHEBI:18420"/>
        <label>1</label>
    </ligand>
</feature>
<gene>
    <name evidence="9" type="ORF">HUK82_07800</name>
</gene>
<feature type="site" description="Important for catalytic activity" evidence="7">
    <location>
        <position position="229"/>
    </location>
</feature>
<keyword evidence="6" id="KW-0464">Manganese</keyword>
<dbReference type="Pfam" id="PF03372">
    <property type="entry name" value="Exo_endo_phos"/>
    <property type="match status" value="1"/>
</dbReference>
<dbReference type="GO" id="GO:0003677">
    <property type="term" value="F:DNA binding"/>
    <property type="evidence" value="ECO:0007669"/>
    <property type="project" value="InterPro"/>
</dbReference>
<feature type="active site" evidence="5">
    <location>
        <position position="113"/>
    </location>
</feature>
<organism evidence="9 10">
    <name type="scientific">Ameyamaea chiangmaiensis</name>
    <dbReference type="NCBI Taxonomy" id="442969"/>
    <lineage>
        <taxon>Bacteria</taxon>
        <taxon>Pseudomonadati</taxon>
        <taxon>Pseudomonadota</taxon>
        <taxon>Alphaproteobacteria</taxon>
        <taxon>Acetobacterales</taxon>
        <taxon>Acetobacteraceae</taxon>
        <taxon>Ameyamaea</taxon>
    </lineage>
</organism>
<dbReference type="PANTHER" id="PTHR43250">
    <property type="entry name" value="EXODEOXYRIBONUCLEASE III"/>
    <property type="match status" value="1"/>
</dbReference>
<dbReference type="InterPro" id="IPR005135">
    <property type="entry name" value="Endo/exonuclease/phosphatase"/>
</dbReference>
<dbReference type="Gene3D" id="3.60.10.10">
    <property type="entry name" value="Endonuclease/exonuclease/phosphatase"/>
    <property type="match status" value="1"/>
</dbReference>
<dbReference type="PROSITE" id="PS51435">
    <property type="entry name" value="AP_NUCLEASE_F1_4"/>
    <property type="match status" value="1"/>
</dbReference>
<dbReference type="GO" id="GO:0046872">
    <property type="term" value="F:metal ion binding"/>
    <property type="evidence" value="ECO:0007669"/>
    <property type="project" value="UniProtKB-KW"/>
</dbReference>
<feature type="binding site" evidence="6">
    <location>
        <position position="158"/>
    </location>
    <ligand>
        <name>Mg(2+)</name>
        <dbReference type="ChEBI" id="CHEBI:18420"/>
        <label>1</label>
    </ligand>
</feature>
<reference evidence="9 10" key="1">
    <citation type="submission" date="2020-06" db="EMBL/GenBank/DDBJ databases">
        <title>Description of novel acetic acid bacteria.</title>
        <authorList>
            <person name="Sombolestani A."/>
        </authorList>
    </citation>
    <scope>NUCLEOTIDE SEQUENCE [LARGE SCALE GENOMIC DNA]</scope>
    <source>
        <strain evidence="9 10">LMG 27010</strain>
    </source>
</reference>
<feature type="site" description="Transition state stabilizer" evidence="7">
    <location>
        <position position="158"/>
    </location>
</feature>
<feature type="binding site" evidence="6">
    <location>
        <position position="38"/>
    </location>
    <ligand>
        <name>Mg(2+)</name>
        <dbReference type="ChEBI" id="CHEBI:18420"/>
        <label>1</label>
    </ligand>
</feature>
<accession>A0A850P770</accession>
<dbReference type="RefSeq" id="WP_176613437.1">
    <property type="nucleotide sequence ID" value="NZ_JABXXR010000045.1"/>
</dbReference>
<feature type="domain" description="Endonuclease/exonuclease/phosphatase" evidence="8">
    <location>
        <begin position="8"/>
        <end position="259"/>
    </location>
</feature>
<dbReference type="SUPFAM" id="SSF56219">
    <property type="entry name" value="DNase I-like"/>
    <property type="match status" value="1"/>
</dbReference>
<dbReference type="NCBIfam" id="TIGR00633">
    <property type="entry name" value="xth"/>
    <property type="match status" value="1"/>
</dbReference>
<keyword evidence="10" id="KW-1185">Reference proteome</keyword>
<feature type="active site" description="Proton donor/acceptor" evidence="5">
    <location>
        <position position="156"/>
    </location>
</feature>
<dbReference type="InterPro" id="IPR037493">
    <property type="entry name" value="ExoIII-like"/>
</dbReference>
<keyword evidence="3" id="KW-0378">Hydrolase</keyword>
<evidence type="ECO:0000256" key="5">
    <source>
        <dbReference type="PIRSR" id="PIRSR604808-1"/>
    </source>
</evidence>
<feature type="binding site" evidence="6">
    <location>
        <position position="259"/>
    </location>
    <ligand>
        <name>Mg(2+)</name>
        <dbReference type="ChEBI" id="CHEBI:18420"/>
        <label>1</label>
    </ligand>
</feature>
<dbReference type="Proteomes" id="UP000585665">
    <property type="component" value="Unassembled WGS sequence"/>
</dbReference>
<evidence type="ECO:0000256" key="2">
    <source>
        <dbReference type="ARBA" id="ARBA00022723"/>
    </source>
</evidence>
<evidence type="ECO:0000256" key="4">
    <source>
        <dbReference type="ARBA" id="ARBA00022842"/>
    </source>
</evidence>
<dbReference type="AlphaFoldDB" id="A0A850P770"/>
<evidence type="ECO:0000256" key="3">
    <source>
        <dbReference type="ARBA" id="ARBA00022801"/>
    </source>
</evidence>
<evidence type="ECO:0000313" key="9">
    <source>
        <dbReference type="EMBL" id="NVN40465.1"/>
    </source>
</evidence>
<dbReference type="InterPro" id="IPR004808">
    <property type="entry name" value="AP_endonuc_1"/>
</dbReference>
<dbReference type="PROSITE" id="PS00726">
    <property type="entry name" value="AP_NUCLEASE_F1_1"/>
    <property type="match status" value="1"/>
</dbReference>
<evidence type="ECO:0000259" key="8">
    <source>
        <dbReference type="Pfam" id="PF03372"/>
    </source>
</evidence>
<dbReference type="InterPro" id="IPR036691">
    <property type="entry name" value="Endo/exonu/phosph_ase_sf"/>
</dbReference>
<dbReference type="CDD" id="cd09086">
    <property type="entry name" value="ExoIII-like_AP-endo"/>
    <property type="match status" value="1"/>
</dbReference>
<dbReference type="EMBL" id="JABXXR010000045">
    <property type="protein sequence ID" value="NVN40465.1"/>
    <property type="molecule type" value="Genomic_DNA"/>
</dbReference>
<comment type="similarity">
    <text evidence="1">Belongs to the DNA repair enzymes AP/ExoA family.</text>
</comment>
<name>A0A850P770_9PROT</name>
<comment type="caution">
    <text evidence="9">The sequence shown here is derived from an EMBL/GenBank/DDBJ whole genome shotgun (WGS) entry which is preliminary data.</text>
</comment>
<dbReference type="GO" id="GO:0004519">
    <property type="term" value="F:endonuclease activity"/>
    <property type="evidence" value="ECO:0007669"/>
    <property type="project" value="InterPro"/>
</dbReference>
<evidence type="ECO:0000256" key="6">
    <source>
        <dbReference type="PIRSR" id="PIRSR604808-2"/>
    </source>
</evidence>
<evidence type="ECO:0000256" key="1">
    <source>
        <dbReference type="ARBA" id="ARBA00007092"/>
    </source>
</evidence>
<dbReference type="GO" id="GO:0008311">
    <property type="term" value="F:double-stranded DNA 3'-5' DNA exonuclease activity"/>
    <property type="evidence" value="ECO:0007669"/>
    <property type="project" value="InterPro"/>
</dbReference>
<feature type="binding site" evidence="6">
    <location>
        <position position="156"/>
    </location>
    <ligand>
        <name>Mg(2+)</name>
        <dbReference type="ChEBI" id="CHEBI:18420"/>
        <label>1</label>
    </ligand>
</feature>
<keyword evidence="2 6" id="KW-0479">Metal-binding</keyword>
<comment type="cofactor">
    <cofactor evidence="6">
        <name>Mg(2+)</name>
        <dbReference type="ChEBI" id="CHEBI:18420"/>
    </cofactor>
    <cofactor evidence="6">
        <name>Mn(2+)</name>
        <dbReference type="ChEBI" id="CHEBI:29035"/>
    </cofactor>
    <text evidence="6">Probably binds two magnesium or manganese ions per subunit.</text>
</comment>
<evidence type="ECO:0000256" key="7">
    <source>
        <dbReference type="PIRSR" id="PIRSR604808-3"/>
    </source>
</evidence>
<feature type="active site" description="Proton acceptor" evidence="5">
    <location>
        <position position="259"/>
    </location>
</feature>
<evidence type="ECO:0000313" key="10">
    <source>
        <dbReference type="Proteomes" id="UP000585665"/>
    </source>
</evidence>
<feature type="site" description="Interaction with DNA substrate" evidence="7">
    <location>
        <position position="259"/>
    </location>
</feature>
<protein>
    <submittedName>
        <fullName evidence="9">Exodeoxyribonuclease III</fullName>
    </submittedName>
</protein>
<keyword evidence="4 6" id="KW-0460">Magnesium</keyword>
<dbReference type="InterPro" id="IPR020847">
    <property type="entry name" value="AP_endonuclease_F1_BS"/>
</dbReference>
<sequence length="268" mass="30431">MPGVMRLMTWNINSLRLRLPLLSRLTDEIAPDIVCLQETKVSDDLFPSAAVQALGYRHVHFRGMKSYNGVAILSRLPMRANDRAPDWCGKGDCRHVAVTLDSAIGPLDLHNFYVPAGGDIPDPEANPKYAHKLAFVDEATGWFTGHTQTPAILVGDLNIAPLEQDVWSHKQLLDVVSHTPPETSRMNAWLQTGFVDAMRHFVPSNEKLYTWWSYRNRDWKASNRGRRLDHVWVTQPVVPQLRKMTVLNEVRDWPSPSDHVPVVMDIDL</sequence>
<dbReference type="GO" id="GO:0006281">
    <property type="term" value="P:DNA repair"/>
    <property type="evidence" value="ECO:0007669"/>
    <property type="project" value="InterPro"/>
</dbReference>